<reference evidence="2 3" key="1">
    <citation type="submission" date="2022-03" db="EMBL/GenBank/DDBJ databases">
        <authorList>
            <person name="Macdonald S."/>
            <person name="Ahmed S."/>
            <person name="Newling K."/>
        </authorList>
    </citation>
    <scope>NUCLEOTIDE SEQUENCE [LARGE SCALE GENOMIC DNA]</scope>
</reference>
<sequence length="356" mass="40108">MHVLDYTAYPYVTQIVRLGENSLPDTTFERSEGIWRPKSIQGPEGETNTTKTQEEPPTTKDNQLSEGQTGDIEGHHNSREAMLEELQENTRKYLNCPDPVEAAARRQRVLDGEENGLTEEATADFLIRGHFEPQEQLHLGGELQELSKGVAFKQLQQATRQYLSHPDPKEAAARRHRVYFGDESRLMEEAALAMMVADTSHHQVSQRQLRISDSNPVTPPPMNEVPNHTWLLPDPPLILSPEAMEDKEDDDMESRSSNGPPQLNQPDAIQERARGKRIKSVIISPTSDKERSPQSPQANIGTTETVKATRVPHSGTKRRTKKSAARRTPRTSPNILRGTSSKNCRIKRDNKQTYSN</sequence>
<feature type="compositionally biased region" description="Basic and acidic residues" evidence="1">
    <location>
        <begin position="346"/>
        <end position="356"/>
    </location>
</feature>
<feature type="region of interest" description="Disordered" evidence="1">
    <location>
        <begin position="204"/>
        <end position="356"/>
    </location>
</feature>
<keyword evidence="3" id="KW-1185">Reference proteome</keyword>
<evidence type="ECO:0000313" key="2">
    <source>
        <dbReference type="EMBL" id="CAH8352507.1"/>
    </source>
</evidence>
<accession>A0ABC8K2Z0</accession>
<gene>
    <name evidence="2" type="ORF">ERUC_LOCUS18650</name>
</gene>
<proteinExistence type="predicted"/>
<feature type="compositionally biased region" description="Acidic residues" evidence="1">
    <location>
        <begin position="243"/>
        <end position="252"/>
    </location>
</feature>
<organism evidence="2 3">
    <name type="scientific">Eruca vesicaria subsp. sativa</name>
    <name type="common">Garden rocket</name>
    <name type="synonym">Eruca sativa</name>
    <dbReference type="NCBI Taxonomy" id="29727"/>
    <lineage>
        <taxon>Eukaryota</taxon>
        <taxon>Viridiplantae</taxon>
        <taxon>Streptophyta</taxon>
        <taxon>Embryophyta</taxon>
        <taxon>Tracheophyta</taxon>
        <taxon>Spermatophyta</taxon>
        <taxon>Magnoliopsida</taxon>
        <taxon>eudicotyledons</taxon>
        <taxon>Gunneridae</taxon>
        <taxon>Pentapetalae</taxon>
        <taxon>rosids</taxon>
        <taxon>malvids</taxon>
        <taxon>Brassicales</taxon>
        <taxon>Brassicaceae</taxon>
        <taxon>Brassiceae</taxon>
        <taxon>Eruca</taxon>
    </lineage>
</organism>
<dbReference type="AlphaFoldDB" id="A0ABC8K2Z0"/>
<feature type="region of interest" description="Disordered" evidence="1">
    <location>
        <begin position="24"/>
        <end position="74"/>
    </location>
</feature>
<feature type="compositionally biased region" description="Polar residues" evidence="1">
    <location>
        <begin position="332"/>
        <end position="343"/>
    </location>
</feature>
<feature type="compositionally biased region" description="Polar residues" evidence="1">
    <location>
        <begin position="255"/>
        <end position="267"/>
    </location>
</feature>
<dbReference type="EMBL" id="CAKOAT010175155">
    <property type="protein sequence ID" value="CAH8352507.1"/>
    <property type="molecule type" value="Genomic_DNA"/>
</dbReference>
<feature type="compositionally biased region" description="Polar residues" evidence="1">
    <location>
        <begin position="204"/>
        <end position="216"/>
    </location>
</feature>
<comment type="caution">
    <text evidence="2">The sequence shown here is derived from an EMBL/GenBank/DDBJ whole genome shotgun (WGS) entry which is preliminary data.</text>
</comment>
<feature type="compositionally biased region" description="Polar residues" evidence="1">
    <location>
        <begin position="293"/>
        <end position="306"/>
    </location>
</feature>
<dbReference type="Proteomes" id="UP001642260">
    <property type="component" value="Unassembled WGS sequence"/>
</dbReference>
<evidence type="ECO:0000313" key="3">
    <source>
        <dbReference type="Proteomes" id="UP001642260"/>
    </source>
</evidence>
<name>A0ABC8K2Z0_ERUVS</name>
<protein>
    <submittedName>
        <fullName evidence="2">Uncharacterized protein</fullName>
    </submittedName>
</protein>
<feature type="compositionally biased region" description="Basic residues" evidence="1">
    <location>
        <begin position="315"/>
        <end position="329"/>
    </location>
</feature>
<evidence type="ECO:0000256" key="1">
    <source>
        <dbReference type="SAM" id="MobiDB-lite"/>
    </source>
</evidence>